<comment type="caution">
    <text evidence="2">The sequence shown here is derived from an EMBL/GenBank/DDBJ whole genome shotgun (WGS) entry which is preliminary data.</text>
</comment>
<dbReference type="Proteomes" id="UP000521227">
    <property type="component" value="Unassembled WGS sequence"/>
</dbReference>
<reference evidence="2 3" key="1">
    <citation type="submission" date="2020-08" db="EMBL/GenBank/DDBJ databases">
        <title>Genomic Encyclopedia of Type Strains, Phase IV (KMG-IV): sequencing the most valuable type-strain genomes for metagenomic binning, comparative biology and taxonomic classification.</title>
        <authorList>
            <person name="Goeker M."/>
        </authorList>
    </citation>
    <scope>NUCLEOTIDE SEQUENCE [LARGE SCALE GENOMIC DNA]</scope>
    <source>
        <strain evidence="2 3">DSM 17498</strain>
    </source>
</reference>
<gene>
    <name evidence="2" type="ORF">HNQ36_003037</name>
</gene>
<feature type="transmembrane region" description="Helical" evidence="1">
    <location>
        <begin position="6"/>
        <end position="28"/>
    </location>
</feature>
<dbReference type="EMBL" id="JACHIJ010000004">
    <property type="protein sequence ID" value="MBB5053046.1"/>
    <property type="molecule type" value="Genomic_DNA"/>
</dbReference>
<accession>A0A840N8L4</accession>
<organism evidence="2 3">
    <name type="scientific">Afipia massiliensis</name>
    <dbReference type="NCBI Taxonomy" id="211460"/>
    <lineage>
        <taxon>Bacteria</taxon>
        <taxon>Pseudomonadati</taxon>
        <taxon>Pseudomonadota</taxon>
        <taxon>Alphaproteobacteria</taxon>
        <taxon>Hyphomicrobiales</taxon>
        <taxon>Nitrobacteraceae</taxon>
        <taxon>Afipia</taxon>
    </lineage>
</organism>
<protein>
    <submittedName>
        <fullName evidence="2">Uncharacterized protein</fullName>
    </submittedName>
</protein>
<dbReference type="AlphaFoldDB" id="A0A840N8L4"/>
<evidence type="ECO:0000256" key="1">
    <source>
        <dbReference type="SAM" id="Phobius"/>
    </source>
</evidence>
<proteinExistence type="predicted"/>
<evidence type="ECO:0000313" key="3">
    <source>
        <dbReference type="Proteomes" id="UP000521227"/>
    </source>
</evidence>
<evidence type="ECO:0000313" key="2">
    <source>
        <dbReference type="EMBL" id="MBB5053046.1"/>
    </source>
</evidence>
<sequence length="29" mass="2903">MADDLAYRITVIVVGLTPVALAAAAAFIG</sequence>
<name>A0A840N8L4_9BRAD</name>
<keyword evidence="1" id="KW-1133">Transmembrane helix</keyword>
<keyword evidence="1" id="KW-0812">Transmembrane</keyword>
<keyword evidence="1" id="KW-0472">Membrane</keyword>